<evidence type="ECO:0000256" key="3">
    <source>
        <dbReference type="ARBA" id="ARBA00023140"/>
    </source>
</evidence>
<keyword evidence="7" id="KW-0653">Protein transport</keyword>
<evidence type="ECO:0000313" key="10">
    <source>
        <dbReference type="EMBL" id="KIV98051.1"/>
    </source>
</evidence>
<dbReference type="PANTHER" id="PTHR23058">
    <property type="entry name" value="PEROXISOMAL MEMBRANE PROTEIN PEX14"/>
    <property type="match status" value="1"/>
</dbReference>
<dbReference type="GO" id="GO:0005778">
    <property type="term" value="C:peroxisomal membrane"/>
    <property type="evidence" value="ECO:0007669"/>
    <property type="project" value="UniProtKB-SubCell"/>
</dbReference>
<dbReference type="InterPro" id="IPR006785">
    <property type="entry name" value="Pex14_N"/>
</dbReference>
<evidence type="ECO:0000256" key="1">
    <source>
        <dbReference type="ARBA" id="ARBA00005443"/>
    </source>
</evidence>
<dbReference type="GO" id="GO:0016560">
    <property type="term" value="P:protein import into peroxisome matrix, docking"/>
    <property type="evidence" value="ECO:0007669"/>
    <property type="project" value="UniProtKB-UniRule"/>
</dbReference>
<feature type="compositionally biased region" description="Polar residues" evidence="8">
    <location>
        <begin position="14"/>
        <end position="28"/>
    </location>
</feature>
<reference evidence="10 11" key="1">
    <citation type="submission" date="2015-01" db="EMBL/GenBank/DDBJ databases">
        <title>The Genome Sequence of Exophiala mesophila CBS40295.</title>
        <authorList>
            <consortium name="The Broad Institute Genomics Platform"/>
            <person name="Cuomo C."/>
            <person name="de Hoog S."/>
            <person name="Gorbushina A."/>
            <person name="Stielow B."/>
            <person name="Teixiera M."/>
            <person name="Abouelleil A."/>
            <person name="Chapman S.B."/>
            <person name="Priest M."/>
            <person name="Young S.K."/>
            <person name="Wortman J."/>
            <person name="Nusbaum C."/>
            <person name="Birren B."/>
        </authorList>
    </citation>
    <scope>NUCLEOTIDE SEQUENCE [LARGE SCALE GENOMIC DNA]</scope>
    <source>
        <strain evidence="10 11">CBS 40295</strain>
    </source>
</reference>
<dbReference type="PANTHER" id="PTHR23058:SF5">
    <property type="entry name" value="PEROXISOMAL MEMBRANE PROTEIN PEX14"/>
    <property type="match status" value="1"/>
</dbReference>
<protein>
    <recommendedName>
        <fullName evidence="4 7">Peroxisomal membrane protein PEX14</fullName>
    </recommendedName>
    <alternativeName>
        <fullName evidence="5 7">Peroxin-14</fullName>
    </alternativeName>
</protein>
<feature type="compositionally biased region" description="Low complexity" evidence="8">
    <location>
        <begin position="29"/>
        <end position="57"/>
    </location>
</feature>
<dbReference type="AlphaFoldDB" id="A0A0D1YBQ1"/>
<gene>
    <name evidence="10" type="ORF">PV10_01742</name>
</gene>
<keyword evidence="3 7" id="KW-0576">Peroxisome</keyword>
<evidence type="ECO:0000256" key="5">
    <source>
        <dbReference type="ARBA" id="ARBA00029691"/>
    </source>
</evidence>
<comment type="subcellular location">
    <subcellularLocation>
        <location evidence="6 7">Peroxisome membrane</location>
    </subcellularLocation>
</comment>
<dbReference type="Proteomes" id="UP000054302">
    <property type="component" value="Unassembled WGS sequence"/>
</dbReference>
<dbReference type="InterPro" id="IPR025655">
    <property type="entry name" value="PEX14"/>
</dbReference>
<dbReference type="InterPro" id="IPR036388">
    <property type="entry name" value="WH-like_DNA-bd_sf"/>
</dbReference>
<dbReference type="GeneID" id="27319587"/>
<comment type="similarity">
    <text evidence="1 7">Belongs to the peroxin-14 family.</text>
</comment>
<dbReference type="GO" id="GO:0005102">
    <property type="term" value="F:signaling receptor binding"/>
    <property type="evidence" value="ECO:0007669"/>
    <property type="project" value="TreeGrafter"/>
</dbReference>
<keyword evidence="7" id="KW-0813">Transport</keyword>
<dbReference type="OrthoDB" id="441517at2759"/>
<dbReference type="EMBL" id="KN847520">
    <property type="protein sequence ID" value="KIV98051.1"/>
    <property type="molecule type" value="Genomic_DNA"/>
</dbReference>
<dbReference type="GO" id="GO:1990429">
    <property type="term" value="C:peroxisomal importomer complex"/>
    <property type="evidence" value="ECO:0007669"/>
    <property type="project" value="TreeGrafter"/>
</dbReference>
<feature type="domain" description="Peroxisome membrane anchor protein Pex14p N-terminal" evidence="9">
    <location>
        <begin position="60"/>
        <end position="101"/>
    </location>
</feature>
<dbReference type="HOGENOM" id="CLU_044743_0_0_1"/>
<feature type="region of interest" description="Disordered" evidence="8">
    <location>
        <begin position="259"/>
        <end position="317"/>
    </location>
</feature>
<proteinExistence type="inferred from homology"/>
<name>A0A0D1YBQ1_EXOME</name>
<evidence type="ECO:0000256" key="7">
    <source>
        <dbReference type="RuleBase" id="RU367032"/>
    </source>
</evidence>
<keyword evidence="11" id="KW-1185">Reference proteome</keyword>
<dbReference type="VEuPathDB" id="FungiDB:PV10_01742"/>
<evidence type="ECO:0000256" key="8">
    <source>
        <dbReference type="SAM" id="MobiDB-lite"/>
    </source>
</evidence>
<dbReference type="Pfam" id="PF04695">
    <property type="entry name" value="Pex14_N"/>
    <property type="match status" value="1"/>
</dbReference>
<feature type="compositionally biased region" description="Polar residues" evidence="8">
    <location>
        <begin position="290"/>
        <end position="317"/>
    </location>
</feature>
<evidence type="ECO:0000259" key="9">
    <source>
        <dbReference type="Pfam" id="PF04695"/>
    </source>
</evidence>
<keyword evidence="2" id="KW-0811">Translocation</keyword>
<dbReference type="RefSeq" id="XP_016229625.1">
    <property type="nucleotide sequence ID" value="XM_016365976.1"/>
</dbReference>
<evidence type="ECO:0000256" key="6">
    <source>
        <dbReference type="ARBA" id="ARBA00046271"/>
    </source>
</evidence>
<comment type="function">
    <text evidence="7">Component of the PEX13-PEX14 docking complex, a translocon channel that specifically mediates the import of peroxisomal cargo proteins bound to PEX5 receptor. The PEX13-PEX14 docking complex forms a large import pore which can be opened to a diameter of about 9 nm. Mechanistically, PEX5 receptor along with cargo proteins associates with the PEX14 subunit of the PEX13-PEX14 docking complex in the cytosol, leading to the insertion of the receptor into the organelle membrane with the concomitant translocation of the cargo into the peroxisome matrix.</text>
</comment>
<dbReference type="OMA" id="CDGLIYS"/>
<evidence type="ECO:0000256" key="4">
    <source>
        <dbReference type="ARBA" id="ARBA00029502"/>
    </source>
</evidence>
<evidence type="ECO:0000256" key="2">
    <source>
        <dbReference type="ARBA" id="ARBA00023010"/>
    </source>
</evidence>
<organism evidence="10 11">
    <name type="scientific">Exophiala mesophila</name>
    <name type="common">Black yeast-like fungus</name>
    <dbReference type="NCBI Taxonomy" id="212818"/>
    <lineage>
        <taxon>Eukaryota</taxon>
        <taxon>Fungi</taxon>
        <taxon>Dikarya</taxon>
        <taxon>Ascomycota</taxon>
        <taxon>Pezizomycotina</taxon>
        <taxon>Eurotiomycetes</taxon>
        <taxon>Chaetothyriomycetidae</taxon>
        <taxon>Chaetothyriales</taxon>
        <taxon>Herpotrichiellaceae</taxon>
        <taxon>Exophiala</taxon>
    </lineage>
</organism>
<dbReference type="Gene3D" id="1.10.10.10">
    <property type="entry name" value="Winged helix-like DNA-binding domain superfamily/Winged helix DNA-binding domain"/>
    <property type="match status" value="1"/>
</dbReference>
<feature type="region of interest" description="Disordered" evidence="8">
    <location>
        <begin position="1"/>
        <end position="61"/>
    </location>
</feature>
<accession>A0A0D1YBQ1</accession>
<sequence>MADNRSRRGASIPAWQQNYQPNKDPSPSTAQPATEERPATATTPATSTTASEPEASSDLSLLEQAKRFLEDESIKNASREKKVAFLETKGVSSDTINALLDSEPVSSSTSSQDEGISDLKTIHDSAQTPSAKSSTPSTQAAATSTTASRPSIPPASTSTATVHPRRDIPPIITYPEFLLKPQKPPPLVTVDRLTYAAYALAGISAVTYGASKFIIQPMLQTLTEARQELASTTQADLEKLNSKLESVVSHVPYIPPSGSVLLSKQSQKDDLDETSSLDSDPTELFHRDIATQTSPRPSRSNSLHSSDSQSGLPASNPTLAQSTRLEALHSSLNTLLTSTNTHFSQDRFLESITAFKGTLDKIDQSYNPFMYDYTSTIGVDDKSKSQGKKDTEINKFKAEIRSLKGAFLSSRNFPTARPAQPFAIPGR</sequence>
<feature type="region of interest" description="Disordered" evidence="8">
    <location>
        <begin position="125"/>
        <end position="166"/>
    </location>
</feature>
<keyword evidence="7" id="KW-0472">Membrane</keyword>
<evidence type="ECO:0000313" key="11">
    <source>
        <dbReference type="Proteomes" id="UP000054302"/>
    </source>
</evidence>
<feature type="compositionally biased region" description="Low complexity" evidence="8">
    <location>
        <begin position="125"/>
        <end position="161"/>
    </location>
</feature>